<dbReference type="SMART" id="SM00014">
    <property type="entry name" value="acidPPc"/>
    <property type="match status" value="1"/>
</dbReference>
<feature type="transmembrane region" description="Helical" evidence="1">
    <location>
        <begin position="58"/>
        <end position="80"/>
    </location>
</feature>
<keyword evidence="1" id="KW-0472">Membrane</keyword>
<proteinExistence type="predicted"/>
<evidence type="ECO:0000259" key="2">
    <source>
        <dbReference type="SMART" id="SM00014"/>
    </source>
</evidence>
<dbReference type="InterPro" id="IPR000326">
    <property type="entry name" value="PAP2/HPO"/>
</dbReference>
<feature type="transmembrane region" description="Helical" evidence="1">
    <location>
        <begin position="7"/>
        <end position="25"/>
    </location>
</feature>
<organism evidence="3 4">
    <name type="scientific">Alicyclobacillus fodiniaquatilis</name>
    <dbReference type="NCBI Taxonomy" id="1661150"/>
    <lineage>
        <taxon>Bacteria</taxon>
        <taxon>Bacillati</taxon>
        <taxon>Bacillota</taxon>
        <taxon>Bacilli</taxon>
        <taxon>Bacillales</taxon>
        <taxon>Alicyclobacillaceae</taxon>
        <taxon>Alicyclobacillus</taxon>
    </lineage>
</organism>
<evidence type="ECO:0000256" key="1">
    <source>
        <dbReference type="SAM" id="Phobius"/>
    </source>
</evidence>
<dbReference type="Proteomes" id="UP001597079">
    <property type="component" value="Unassembled WGS sequence"/>
</dbReference>
<dbReference type="PANTHER" id="PTHR14969">
    <property type="entry name" value="SPHINGOSINE-1-PHOSPHATE PHOSPHOHYDROLASE"/>
    <property type="match status" value="1"/>
</dbReference>
<dbReference type="EMBL" id="JBHUCX010000020">
    <property type="protein sequence ID" value="MFD1674490.1"/>
    <property type="molecule type" value="Genomic_DNA"/>
</dbReference>
<evidence type="ECO:0000313" key="4">
    <source>
        <dbReference type="Proteomes" id="UP001597079"/>
    </source>
</evidence>
<accession>A0ABW4JEX6</accession>
<gene>
    <name evidence="3" type="ORF">ACFSB2_07190</name>
</gene>
<sequence>MRHQRNLISSTFCIFWFLAAFIMFVERLELHKLVGFDLCIIELVQKKIDNVHTRWMKVFTFLGSPTCISAFVAIASVMFYRRGLKQEALGMLAANATGSGFNEGLKYLFRRRRPDIHRIVPAHGYSFPSGHSMGSVMFYGTLSYFICRHSTSLIGKFLVGAFSTFMVGMTGLSRIYLGVHYPSDVFAGYAAGGTWLNSSIKALNTLLPRRTNGALFKRTK</sequence>
<dbReference type="InterPro" id="IPR036938">
    <property type="entry name" value="PAP2/HPO_sf"/>
</dbReference>
<dbReference type="CDD" id="cd03392">
    <property type="entry name" value="PAP2_like_2"/>
    <property type="match status" value="1"/>
</dbReference>
<keyword evidence="1" id="KW-0812">Transmembrane</keyword>
<keyword evidence="4" id="KW-1185">Reference proteome</keyword>
<feature type="domain" description="Phosphatidic acid phosphatase type 2/haloperoxidase" evidence="2">
    <location>
        <begin position="89"/>
        <end position="200"/>
    </location>
</feature>
<protein>
    <submittedName>
        <fullName evidence="3">Phosphatase PAP2 family protein</fullName>
    </submittedName>
</protein>
<dbReference type="Pfam" id="PF01569">
    <property type="entry name" value="PAP2"/>
    <property type="match status" value="1"/>
</dbReference>
<dbReference type="RefSeq" id="WP_377942606.1">
    <property type="nucleotide sequence ID" value="NZ_JBHUCX010000020.1"/>
</dbReference>
<dbReference type="PANTHER" id="PTHR14969:SF13">
    <property type="entry name" value="AT30094P"/>
    <property type="match status" value="1"/>
</dbReference>
<feature type="transmembrane region" description="Helical" evidence="1">
    <location>
        <begin position="157"/>
        <end position="177"/>
    </location>
</feature>
<dbReference type="SUPFAM" id="SSF48317">
    <property type="entry name" value="Acid phosphatase/Vanadium-dependent haloperoxidase"/>
    <property type="match status" value="1"/>
</dbReference>
<dbReference type="Gene3D" id="1.20.144.10">
    <property type="entry name" value="Phosphatidic acid phosphatase type 2/haloperoxidase"/>
    <property type="match status" value="2"/>
</dbReference>
<evidence type="ECO:0000313" key="3">
    <source>
        <dbReference type="EMBL" id="MFD1674490.1"/>
    </source>
</evidence>
<keyword evidence="1" id="KW-1133">Transmembrane helix</keyword>
<reference evidence="4" key="1">
    <citation type="journal article" date="2019" name="Int. J. Syst. Evol. Microbiol.">
        <title>The Global Catalogue of Microorganisms (GCM) 10K type strain sequencing project: providing services to taxonomists for standard genome sequencing and annotation.</title>
        <authorList>
            <consortium name="The Broad Institute Genomics Platform"/>
            <consortium name="The Broad Institute Genome Sequencing Center for Infectious Disease"/>
            <person name="Wu L."/>
            <person name="Ma J."/>
        </authorList>
    </citation>
    <scope>NUCLEOTIDE SEQUENCE [LARGE SCALE GENOMIC DNA]</scope>
    <source>
        <strain evidence="4">CGMCC 1.12286</strain>
    </source>
</reference>
<comment type="caution">
    <text evidence="3">The sequence shown here is derived from an EMBL/GenBank/DDBJ whole genome shotgun (WGS) entry which is preliminary data.</text>
</comment>
<name>A0ABW4JEX6_9BACL</name>